<gene>
    <name evidence="8" type="ORF">HF295_04765</name>
</gene>
<feature type="transmembrane region" description="Helical" evidence="7">
    <location>
        <begin position="129"/>
        <end position="152"/>
    </location>
</feature>
<feature type="transmembrane region" description="Helical" evidence="7">
    <location>
        <begin position="6"/>
        <end position="25"/>
    </location>
</feature>
<evidence type="ECO:0000256" key="6">
    <source>
        <dbReference type="ARBA" id="ARBA00023136"/>
    </source>
</evidence>
<evidence type="ECO:0000256" key="4">
    <source>
        <dbReference type="ARBA" id="ARBA00022692"/>
    </source>
</evidence>
<evidence type="ECO:0000256" key="1">
    <source>
        <dbReference type="ARBA" id="ARBA00004141"/>
    </source>
</evidence>
<dbReference type="Proteomes" id="UP000512167">
    <property type="component" value="Chromosome"/>
</dbReference>
<keyword evidence="9" id="KW-1185">Reference proteome</keyword>
<proteinExistence type="predicted"/>
<reference evidence="8 9" key="1">
    <citation type="submission" date="2020-04" db="EMBL/GenBank/DDBJ databases">
        <authorList>
            <person name="Zheng R.K."/>
            <person name="Sun C.M."/>
        </authorList>
    </citation>
    <scope>NUCLEOTIDE SEQUENCE [LARGE SCALE GENOMIC DNA]</scope>
    <source>
        <strain evidence="9">zrk29</strain>
    </source>
</reference>
<accession>A0A7L6N6K3</accession>
<protein>
    <submittedName>
        <fullName evidence="8">AEC family transporter</fullName>
    </submittedName>
</protein>
<dbReference type="AlphaFoldDB" id="A0A7L6N6K3"/>
<keyword evidence="2" id="KW-0813">Transport</keyword>
<feature type="transmembrane region" description="Helical" evidence="7">
    <location>
        <begin position="243"/>
        <end position="265"/>
    </location>
</feature>
<evidence type="ECO:0000256" key="3">
    <source>
        <dbReference type="ARBA" id="ARBA00022475"/>
    </source>
</evidence>
<evidence type="ECO:0000256" key="5">
    <source>
        <dbReference type="ARBA" id="ARBA00022989"/>
    </source>
</evidence>
<dbReference type="GO" id="GO:0055085">
    <property type="term" value="P:transmembrane transport"/>
    <property type="evidence" value="ECO:0007669"/>
    <property type="project" value="InterPro"/>
</dbReference>
<keyword evidence="6 7" id="KW-0472">Membrane</keyword>
<feature type="transmembrane region" description="Helical" evidence="7">
    <location>
        <begin position="172"/>
        <end position="189"/>
    </location>
</feature>
<dbReference type="RefSeq" id="WP_312031037.1">
    <property type="nucleotide sequence ID" value="NZ_CP051151.1"/>
</dbReference>
<keyword evidence="3" id="KW-1003">Cell membrane</keyword>
<feature type="transmembrane region" description="Helical" evidence="7">
    <location>
        <begin position="98"/>
        <end position="117"/>
    </location>
</feature>
<feature type="transmembrane region" description="Helical" evidence="7">
    <location>
        <begin position="311"/>
        <end position="333"/>
    </location>
</feature>
<sequence length="336" mass="37648">MDTLLFAINAVLPIIILMGLGYLLKHINFINDNFLSVANKFVYRIALPSMLFYNIYKIESFSDIQWNHVIFASTAILFLFILGMIIVKIFIPDEKQKGVIVQTIFRANFAIIGIPLAESIGGEAAVINLSMISAIAIPLMNILSVLALTMYIKEDQGKQIKTTIIKILKNPLIAGIFLGMIVLFVRSFIPLDKQGILVFSLEEDLRFLFLPVQWLGQTTSPIALIVLGGGFQFYVIKNLSRQIFIGTLIRSFITPFIILLAAIIIDKESNFFNFNYLVYPAFISLFASPTAITGAVMAKEMKNDYDLASQTVVWTTVMSIISIFLTVLLLKILEIL</sequence>
<dbReference type="KEGG" id="tbk:HF295_04765"/>
<evidence type="ECO:0000256" key="2">
    <source>
        <dbReference type="ARBA" id="ARBA00022448"/>
    </source>
</evidence>
<dbReference type="PANTHER" id="PTHR36838">
    <property type="entry name" value="AUXIN EFFLUX CARRIER FAMILY PROTEIN"/>
    <property type="match status" value="1"/>
</dbReference>
<evidence type="ECO:0000313" key="8">
    <source>
        <dbReference type="EMBL" id="QLY40209.1"/>
    </source>
</evidence>
<dbReference type="GO" id="GO:0016020">
    <property type="term" value="C:membrane"/>
    <property type="evidence" value="ECO:0007669"/>
    <property type="project" value="UniProtKB-SubCell"/>
</dbReference>
<feature type="transmembrane region" description="Helical" evidence="7">
    <location>
        <begin position="214"/>
        <end position="236"/>
    </location>
</feature>
<comment type="subcellular location">
    <subcellularLocation>
        <location evidence="1">Membrane</location>
        <topology evidence="1">Multi-pass membrane protein</topology>
    </subcellularLocation>
</comment>
<evidence type="ECO:0000256" key="7">
    <source>
        <dbReference type="SAM" id="Phobius"/>
    </source>
</evidence>
<organism evidence="8 9">
    <name type="scientific">Hujiaoplasma nucleasis</name>
    <dbReference type="NCBI Taxonomy" id="2725268"/>
    <lineage>
        <taxon>Bacteria</taxon>
        <taxon>Bacillati</taxon>
        <taxon>Mycoplasmatota</taxon>
        <taxon>Mollicutes</taxon>
        <taxon>Candidatus Izemoplasmatales</taxon>
        <taxon>Hujiaoplasmataceae</taxon>
        <taxon>Hujiaoplasma</taxon>
    </lineage>
</organism>
<feature type="transmembrane region" description="Helical" evidence="7">
    <location>
        <begin position="277"/>
        <end position="299"/>
    </location>
</feature>
<keyword evidence="5 7" id="KW-1133">Transmembrane helix</keyword>
<dbReference type="EMBL" id="CP051151">
    <property type="protein sequence ID" value="QLY40209.1"/>
    <property type="molecule type" value="Genomic_DNA"/>
</dbReference>
<name>A0A7L6N6K3_9MOLU</name>
<dbReference type="Pfam" id="PF03547">
    <property type="entry name" value="Mem_trans"/>
    <property type="match status" value="1"/>
</dbReference>
<feature type="transmembrane region" description="Helical" evidence="7">
    <location>
        <begin position="68"/>
        <end position="91"/>
    </location>
</feature>
<dbReference type="PANTHER" id="PTHR36838:SF4">
    <property type="entry name" value="AUXIN EFFLUX CARRIER FAMILY PROTEIN"/>
    <property type="match status" value="1"/>
</dbReference>
<dbReference type="InterPro" id="IPR004776">
    <property type="entry name" value="Mem_transp_PIN-like"/>
</dbReference>
<keyword evidence="4 7" id="KW-0812">Transmembrane</keyword>
<evidence type="ECO:0000313" key="9">
    <source>
        <dbReference type="Proteomes" id="UP000512167"/>
    </source>
</evidence>